<evidence type="ECO:0000313" key="4">
    <source>
        <dbReference type="Proteomes" id="UP000835052"/>
    </source>
</evidence>
<comment type="caution">
    <text evidence="3">The sequence shown here is derived from an EMBL/GenBank/DDBJ whole genome shotgun (WGS) entry which is preliminary data.</text>
</comment>
<accession>A0A8S1HFE3</accession>
<sequence>MSATGKLQRIVMKVLLLIFAILAVVSCGPFGRHRRGGYGPPPGIGYGGGGGGYGGGGGPQYGGGGFPGGAPYAGGGGNYGPPGGGFGGPGGQWGR</sequence>
<keyword evidence="2" id="KW-0732">Signal</keyword>
<gene>
    <name evidence="3" type="ORF">CAUJ_LOCUS8970</name>
</gene>
<proteinExistence type="predicted"/>
<dbReference type="Proteomes" id="UP000835052">
    <property type="component" value="Unassembled WGS sequence"/>
</dbReference>
<evidence type="ECO:0000256" key="1">
    <source>
        <dbReference type="SAM" id="MobiDB-lite"/>
    </source>
</evidence>
<protein>
    <submittedName>
        <fullName evidence="3">Uncharacterized protein</fullName>
    </submittedName>
</protein>
<evidence type="ECO:0000313" key="3">
    <source>
        <dbReference type="EMBL" id="CAD6193051.1"/>
    </source>
</evidence>
<keyword evidence="4" id="KW-1185">Reference proteome</keyword>
<dbReference type="PROSITE" id="PS51257">
    <property type="entry name" value="PROKAR_LIPOPROTEIN"/>
    <property type="match status" value="1"/>
</dbReference>
<dbReference type="EMBL" id="CAJGYM010000032">
    <property type="protein sequence ID" value="CAD6193051.1"/>
    <property type="molecule type" value="Genomic_DNA"/>
</dbReference>
<evidence type="ECO:0000256" key="2">
    <source>
        <dbReference type="SAM" id="SignalP"/>
    </source>
</evidence>
<feature type="region of interest" description="Disordered" evidence="1">
    <location>
        <begin position="72"/>
        <end position="95"/>
    </location>
</feature>
<reference evidence="3" key="1">
    <citation type="submission" date="2020-10" db="EMBL/GenBank/DDBJ databases">
        <authorList>
            <person name="Kikuchi T."/>
        </authorList>
    </citation>
    <scope>NUCLEOTIDE SEQUENCE</scope>
    <source>
        <strain evidence="3">NKZ352</strain>
    </source>
</reference>
<feature type="chain" id="PRO_5035819679" evidence="2">
    <location>
        <begin position="28"/>
        <end position="95"/>
    </location>
</feature>
<feature type="signal peptide" evidence="2">
    <location>
        <begin position="1"/>
        <end position="27"/>
    </location>
</feature>
<organism evidence="3 4">
    <name type="scientific">Caenorhabditis auriculariae</name>
    <dbReference type="NCBI Taxonomy" id="2777116"/>
    <lineage>
        <taxon>Eukaryota</taxon>
        <taxon>Metazoa</taxon>
        <taxon>Ecdysozoa</taxon>
        <taxon>Nematoda</taxon>
        <taxon>Chromadorea</taxon>
        <taxon>Rhabditida</taxon>
        <taxon>Rhabditina</taxon>
        <taxon>Rhabditomorpha</taxon>
        <taxon>Rhabditoidea</taxon>
        <taxon>Rhabditidae</taxon>
        <taxon>Peloderinae</taxon>
        <taxon>Caenorhabditis</taxon>
    </lineage>
</organism>
<dbReference type="AlphaFoldDB" id="A0A8S1HFE3"/>
<name>A0A8S1HFE3_9PELO</name>